<organism evidence="4 5">
    <name type="scientific">Anncaliia algerae PRA339</name>
    <dbReference type="NCBI Taxonomy" id="1288291"/>
    <lineage>
        <taxon>Eukaryota</taxon>
        <taxon>Fungi</taxon>
        <taxon>Fungi incertae sedis</taxon>
        <taxon>Microsporidia</taxon>
        <taxon>Tubulinosematoidea</taxon>
        <taxon>Tubulinosematidae</taxon>
        <taxon>Anncaliia</taxon>
    </lineage>
</organism>
<evidence type="ECO:0000259" key="3">
    <source>
        <dbReference type="PROSITE" id="PS51154"/>
    </source>
</evidence>
<dbReference type="InterPro" id="IPR002589">
    <property type="entry name" value="Macro_dom"/>
</dbReference>
<accession>A0A059F0G2</accession>
<evidence type="ECO:0000256" key="2">
    <source>
        <dbReference type="SAM" id="Phobius"/>
    </source>
</evidence>
<dbReference type="Proteomes" id="UP000030655">
    <property type="component" value="Unassembled WGS sequence"/>
</dbReference>
<dbReference type="PROSITE" id="PS51154">
    <property type="entry name" value="MACRO"/>
    <property type="match status" value="1"/>
</dbReference>
<dbReference type="SMART" id="SM00506">
    <property type="entry name" value="A1pp"/>
    <property type="match status" value="1"/>
</dbReference>
<feature type="transmembrane region" description="Helical" evidence="2">
    <location>
        <begin position="6"/>
        <end position="27"/>
    </location>
</feature>
<sequence>MRSLKLFLIILLIPLLALSIFFIHRIYKKHKSSTNTKGKNGDIQERSNDNTGNQRNKDSAEISNLNNDIKEYRNRVEAKPNVTIVDVSVEKCSKIVMKNKQKFYQNKNTVLVNAANTNFQTGGGGLNNAITDFVKNKNGVTNNKWTELALPLKYNYDNRIKISKFTNGYVLHLVGLQAGELKDLNLKIENVEKYLINLYLNGLKEIESIIKQGNVLLCCVSTGIYAYDGVDSKGKSFSKKEFILRAKLACLKAVYKYNGNLNIVLNFR</sequence>
<evidence type="ECO:0000256" key="1">
    <source>
        <dbReference type="SAM" id="MobiDB-lite"/>
    </source>
</evidence>
<keyword evidence="2" id="KW-0472">Membrane</keyword>
<dbReference type="InterPro" id="IPR043472">
    <property type="entry name" value="Macro_dom-like"/>
</dbReference>
<dbReference type="OrthoDB" id="2190580at2759"/>
<dbReference type="VEuPathDB" id="MicrosporidiaDB:H312_02147"/>
<reference evidence="5" key="1">
    <citation type="submission" date="2013-02" db="EMBL/GenBank/DDBJ databases">
        <authorList>
            <consortium name="The Broad Institute Genome Sequencing Platform"/>
            <person name="Cuomo C."/>
            <person name="Becnel J."/>
            <person name="Sanscrainte N."/>
            <person name="Walker B."/>
            <person name="Young S.K."/>
            <person name="Zeng Q."/>
            <person name="Gargeya S."/>
            <person name="Fitzgerald M."/>
            <person name="Haas B."/>
            <person name="Abouelleil A."/>
            <person name="Alvarado L."/>
            <person name="Arachchi H.M."/>
            <person name="Berlin A.M."/>
            <person name="Chapman S.B."/>
            <person name="Dewar J."/>
            <person name="Goldberg J."/>
            <person name="Griggs A."/>
            <person name="Gujja S."/>
            <person name="Hansen M."/>
            <person name="Howarth C."/>
            <person name="Imamovic A."/>
            <person name="Larimer J."/>
            <person name="McCowan C."/>
            <person name="Murphy C."/>
            <person name="Neiman D."/>
            <person name="Pearson M."/>
            <person name="Priest M."/>
            <person name="Roberts A."/>
            <person name="Saif S."/>
            <person name="Shea T."/>
            <person name="Sisk P."/>
            <person name="Sykes S."/>
            <person name="Wortman J."/>
            <person name="Nusbaum C."/>
            <person name="Birren B."/>
        </authorList>
    </citation>
    <scope>NUCLEOTIDE SEQUENCE [LARGE SCALE GENOMIC DNA]</scope>
    <source>
        <strain evidence="5">PRA339</strain>
    </source>
</reference>
<feature type="region of interest" description="Disordered" evidence="1">
    <location>
        <begin position="32"/>
        <end position="64"/>
    </location>
</feature>
<evidence type="ECO:0000313" key="4">
    <source>
        <dbReference type="EMBL" id="KCZ80471.1"/>
    </source>
</evidence>
<keyword evidence="2" id="KW-1133">Transmembrane helix</keyword>
<keyword evidence="5" id="KW-1185">Reference proteome</keyword>
<evidence type="ECO:0000313" key="5">
    <source>
        <dbReference type="Proteomes" id="UP000030655"/>
    </source>
</evidence>
<feature type="compositionally biased region" description="Basic and acidic residues" evidence="1">
    <location>
        <begin position="39"/>
        <end position="48"/>
    </location>
</feature>
<dbReference type="HOGENOM" id="CLU_082147_0_0_1"/>
<dbReference type="AlphaFoldDB" id="A0A059F0G2"/>
<dbReference type="Gene3D" id="3.40.220.10">
    <property type="entry name" value="Leucine Aminopeptidase, subunit E, domain 1"/>
    <property type="match status" value="1"/>
</dbReference>
<dbReference type="SUPFAM" id="SSF52949">
    <property type="entry name" value="Macro domain-like"/>
    <property type="match status" value="1"/>
</dbReference>
<name>A0A059F0G2_9MICR</name>
<dbReference type="EMBL" id="KK365180">
    <property type="protein sequence ID" value="KCZ80471.1"/>
    <property type="molecule type" value="Genomic_DNA"/>
</dbReference>
<gene>
    <name evidence="4" type="ORF">H312_02147</name>
</gene>
<feature type="domain" description="Macro" evidence="3">
    <location>
        <begin position="49"/>
        <end position="268"/>
    </location>
</feature>
<reference evidence="4 5" key="2">
    <citation type="submission" date="2014-03" db="EMBL/GenBank/DDBJ databases">
        <title>The Genome Sequence of Anncaliia algerae insect isolate PRA339.</title>
        <authorList>
            <consortium name="The Broad Institute Genome Sequencing Platform"/>
            <consortium name="The Broad Institute Genome Sequencing Center for Infectious Disease"/>
            <person name="Cuomo C."/>
            <person name="Becnel J."/>
            <person name="Sanscrainte N."/>
            <person name="Walker B."/>
            <person name="Young S.K."/>
            <person name="Zeng Q."/>
            <person name="Gargeya S."/>
            <person name="Fitzgerald M."/>
            <person name="Haas B."/>
            <person name="Abouelleil A."/>
            <person name="Alvarado L."/>
            <person name="Arachchi H.M."/>
            <person name="Berlin A.M."/>
            <person name="Chapman S.B."/>
            <person name="Dewar J."/>
            <person name="Goldberg J."/>
            <person name="Griggs A."/>
            <person name="Gujja S."/>
            <person name="Hansen M."/>
            <person name="Howarth C."/>
            <person name="Imamovic A."/>
            <person name="Larimer J."/>
            <person name="McCowan C."/>
            <person name="Murphy C."/>
            <person name="Neiman D."/>
            <person name="Pearson M."/>
            <person name="Priest M."/>
            <person name="Roberts A."/>
            <person name="Saif S."/>
            <person name="Shea T."/>
            <person name="Sisk P."/>
            <person name="Sykes S."/>
            <person name="Wortman J."/>
            <person name="Nusbaum C."/>
            <person name="Birren B."/>
        </authorList>
    </citation>
    <scope>NUCLEOTIDE SEQUENCE [LARGE SCALE GENOMIC DNA]</scope>
    <source>
        <strain evidence="4 5">PRA339</strain>
    </source>
</reference>
<protein>
    <recommendedName>
        <fullName evidence="3">Macro domain-containing protein</fullName>
    </recommendedName>
</protein>
<keyword evidence="2" id="KW-0812">Transmembrane</keyword>
<proteinExistence type="predicted"/>